<comment type="caution">
    <text evidence="3">The sequence shown here is derived from an EMBL/GenBank/DDBJ whole genome shotgun (WGS) entry which is preliminary data.</text>
</comment>
<accession>A0A9P5PVC8</accession>
<organism evidence="3 4">
    <name type="scientific">Rhodocollybia butyracea</name>
    <dbReference type="NCBI Taxonomy" id="206335"/>
    <lineage>
        <taxon>Eukaryota</taxon>
        <taxon>Fungi</taxon>
        <taxon>Dikarya</taxon>
        <taxon>Basidiomycota</taxon>
        <taxon>Agaricomycotina</taxon>
        <taxon>Agaricomycetes</taxon>
        <taxon>Agaricomycetidae</taxon>
        <taxon>Agaricales</taxon>
        <taxon>Marasmiineae</taxon>
        <taxon>Omphalotaceae</taxon>
        <taxon>Rhodocollybia</taxon>
    </lineage>
</organism>
<dbReference type="AlphaFoldDB" id="A0A9P5PVC8"/>
<dbReference type="OrthoDB" id="3256331at2759"/>
<feature type="region of interest" description="Disordered" evidence="1">
    <location>
        <begin position="1"/>
        <end position="26"/>
    </location>
</feature>
<dbReference type="EMBL" id="JADNRY010000058">
    <property type="protein sequence ID" value="KAF9068675.1"/>
    <property type="molecule type" value="Genomic_DNA"/>
</dbReference>
<sequence length="114" mass="12945">MVSSKESTLTPILSPDNPSNTSITGSEDGALRYRVVTEFESEKSINVVTIVSSATGETIASWKWNEIRSDSITIGNAAQCVVKEKFDSFQRNSDIFRFHWQRLPMERQRTICER</sequence>
<proteinExistence type="predicted"/>
<reference evidence="3" key="1">
    <citation type="submission" date="2020-11" db="EMBL/GenBank/DDBJ databases">
        <authorList>
            <consortium name="DOE Joint Genome Institute"/>
            <person name="Ahrendt S."/>
            <person name="Riley R."/>
            <person name="Andreopoulos W."/>
            <person name="Labutti K."/>
            <person name="Pangilinan J."/>
            <person name="Ruiz-Duenas F.J."/>
            <person name="Barrasa J.M."/>
            <person name="Sanchez-Garcia M."/>
            <person name="Camarero S."/>
            <person name="Miyauchi S."/>
            <person name="Serrano A."/>
            <person name="Linde D."/>
            <person name="Babiker R."/>
            <person name="Drula E."/>
            <person name="Ayuso-Fernandez I."/>
            <person name="Pacheco R."/>
            <person name="Padilla G."/>
            <person name="Ferreira P."/>
            <person name="Barriuso J."/>
            <person name="Kellner H."/>
            <person name="Castanera R."/>
            <person name="Alfaro M."/>
            <person name="Ramirez L."/>
            <person name="Pisabarro A.G."/>
            <person name="Kuo A."/>
            <person name="Tritt A."/>
            <person name="Lipzen A."/>
            <person name="He G."/>
            <person name="Yan M."/>
            <person name="Ng V."/>
            <person name="Cullen D."/>
            <person name="Martin F."/>
            <person name="Rosso M.-N."/>
            <person name="Henrissat B."/>
            <person name="Hibbett D."/>
            <person name="Martinez A.T."/>
            <person name="Grigoriev I.V."/>
        </authorList>
    </citation>
    <scope>NUCLEOTIDE SEQUENCE</scope>
    <source>
        <strain evidence="3">AH 40177</strain>
    </source>
</reference>
<name>A0A9P5PVC8_9AGAR</name>
<protein>
    <recommendedName>
        <fullName evidence="2">DUF6593 domain-containing protein</fullName>
    </recommendedName>
</protein>
<dbReference type="Proteomes" id="UP000772434">
    <property type="component" value="Unassembled WGS sequence"/>
</dbReference>
<evidence type="ECO:0000259" key="2">
    <source>
        <dbReference type="Pfam" id="PF20236"/>
    </source>
</evidence>
<gene>
    <name evidence="3" type="ORF">BDP27DRAFT_1265948</name>
</gene>
<evidence type="ECO:0000313" key="3">
    <source>
        <dbReference type="EMBL" id="KAF9068675.1"/>
    </source>
</evidence>
<dbReference type="InterPro" id="IPR046528">
    <property type="entry name" value="DUF6593"/>
</dbReference>
<evidence type="ECO:0000313" key="4">
    <source>
        <dbReference type="Proteomes" id="UP000772434"/>
    </source>
</evidence>
<feature type="domain" description="DUF6593" evidence="2">
    <location>
        <begin position="16"/>
        <end position="101"/>
    </location>
</feature>
<dbReference type="Pfam" id="PF20236">
    <property type="entry name" value="DUF6593"/>
    <property type="match status" value="1"/>
</dbReference>
<keyword evidence="4" id="KW-1185">Reference proteome</keyword>
<feature type="compositionally biased region" description="Polar residues" evidence="1">
    <location>
        <begin position="1"/>
        <end position="25"/>
    </location>
</feature>
<evidence type="ECO:0000256" key="1">
    <source>
        <dbReference type="SAM" id="MobiDB-lite"/>
    </source>
</evidence>